<organism evidence="1 2">
    <name type="scientific">Lepidopterella palustris CBS 459.81</name>
    <dbReference type="NCBI Taxonomy" id="1314670"/>
    <lineage>
        <taxon>Eukaryota</taxon>
        <taxon>Fungi</taxon>
        <taxon>Dikarya</taxon>
        <taxon>Ascomycota</taxon>
        <taxon>Pezizomycotina</taxon>
        <taxon>Dothideomycetes</taxon>
        <taxon>Pleosporomycetidae</taxon>
        <taxon>Mytilinidiales</taxon>
        <taxon>Argynnaceae</taxon>
        <taxon>Lepidopterella</taxon>
    </lineage>
</organism>
<evidence type="ECO:0000313" key="1">
    <source>
        <dbReference type="EMBL" id="OCK73504.1"/>
    </source>
</evidence>
<sequence length="115" mass="12357">MVSQLLKSCQQLNEYTKEASLRQLQTVDNQIARIANRISLQMALSAQQDSADMRVISIATFVFLPATATAVSSSTSTSTFGGITSKRRCLAQASSISVHELSPVSCLHGFGYTAL</sequence>
<dbReference type="Proteomes" id="UP000250266">
    <property type="component" value="Unassembled WGS sequence"/>
</dbReference>
<dbReference type="EMBL" id="KV745750">
    <property type="protein sequence ID" value="OCK73504.1"/>
    <property type="molecule type" value="Genomic_DNA"/>
</dbReference>
<name>A0A8E2J994_9PEZI</name>
<evidence type="ECO:0000313" key="2">
    <source>
        <dbReference type="Proteomes" id="UP000250266"/>
    </source>
</evidence>
<gene>
    <name evidence="1" type="ORF">K432DRAFT_233269</name>
</gene>
<reference evidence="1 2" key="1">
    <citation type="journal article" date="2016" name="Nat. Commun.">
        <title>Ectomycorrhizal ecology is imprinted in the genome of the dominant symbiotic fungus Cenococcum geophilum.</title>
        <authorList>
            <consortium name="DOE Joint Genome Institute"/>
            <person name="Peter M."/>
            <person name="Kohler A."/>
            <person name="Ohm R.A."/>
            <person name="Kuo A."/>
            <person name="Krutzmann J."/>
            <person name="Morin E."/>
            <person name="Arend M."/>
            <person name="Barry K.W."/>
            <person name="Binder M."/>
            <person name="Choi C."/>
            <person name="Clum A."/>
            <person name="Copeland A."/>
            <person name="Grisel N."/>
            <person name="Haridas S."/>
            <person name="Kipfer T."/>
            <person name="LaButti K."/>
            <person name="Lindquist E."/>
            <person name="Lipzen A."/>
            <person name="Maire R."/>
            <person name="Meier B."/>
            <person name="Mihaltcheva S."/>
            <person name="Molinier V."/>
            <person name="Murat C."/>
            <person name="Poggeler S."/>
            <person name="Quandt C.A."/>
            <person name="Sperisen C."/>
            <person name="Tritt A."/>
            <person name="Tisserant E."/>
            <person name="Crous P.W."/>
            <person name="Henrissat B."/>
            <person name="Nehls U."/>
            <person name="Egli S."/>
            <person name="Spatafora J.W."/>
            <person name="Grigoriev I.V."/>
            <person name="Martin F.M."/>
        </authorList>
    </citation>
    <scope>NUCLEOTIDE SEQUENCE [LARGE SCALE GENOMIC DNA]</scope>
    <source>
        <strain evidence="1 2">CBS 459.81</strain>
    </source>
</reference>
<keyword evidence="2" id="KW-1185">Reference proteome</keyword>
<proteinExistence type="predicted"/>
<protein>
    <submittedName>
        <fullName evidence="1">Uncharacterized protein</fullName>
    </submittedName>
</protein>
<accession>A0A8E2J994</accession>
<dbReference type="AlphaFoldDB" id="A0A8E2J994"/>